<feature type="region of interest" description="Disordered" evidence="5">
    <location>
        <begin position="721"/>
        <end position="757"/>
    </location>
</feature>
<dbReference type="PROSITE" id="PS51149">
    <property type="entry name" value="GLY_RADICAL_2"/>
    <property type="match status" value="1"/>
</dbReference>
<dbReference type="InterPro" id="IPR019777">
    <property type="entry name" value="Form_AcTrfase_GR_CS"/>
</dbReference>
<dbReference type="Pfam" id="PF02901">
    <property type="entry name" value="PFL-like"/>
    <property type="match status" value="1"/>
</dbReference>
<accession>A0A2Z2KBN7</accession>
<evidence type="ECO:0000256" key="5">
    <source>
        <dbReference type="SAM" id="MobiDB-lite"/>
    </source>
</evidence>
<keyword evidence="9" id="KW-1185">Reference proteome</keyword>
<proteinExistence type="predicted"/>
<reference evidence="8 9" key="1">
    <citation type="submission" date="2017-06" db="EMBL/GenBank/DDBJ databases">
        <title>Complete genome sequence of Paenibacillus donghaensis KCTC 13049T isolated from East Sea sediment, South Korea.</title>
        <authorList>
            <person name="Jung B.K."/>
            <person name="Hong S.-J."/>
            <person name="Shin J.-H."/>
        </authorList>
    </citation>
    <scope>NUCLEOTIDE SEQUENCE [LARGE SCALE GENOMIC DNA]</scope>
    <source>
        <strain evidence="8 9">KCTC 13049</strain>
    </source>
</reference>
<feature type="domain" description="PFL" evidence="7">
    <location>
        <begin position="15"/>
        <end position="730"/>
    </location>
</feature>
<dbReference type="Pfam" id="PF01228">
    <property type="entry name" value="Gly_radical"/>
    <property type="match status" value="1"/>
</dbReference>
<dbReference type="PROSITE" id="PS00850">
    <property type="entry name" value="GLY_RADICAL_1"/>
    <property type="match status" value="1"/>
</dbReference>
<dbReference type="InterPro" id="IPR004184">
    <property type="entry name" value="PFL_dom"/>
</dbReference>
<feature type="compositionally biased region" description="Polar residues" evidence="5">
    <location>
        <begin position="745"/>
        <end position="757"/>
    </location>
</feature>
<evidence type="ECO:0000256" key="4">
    <source>
        <dbReference type="PROSITE-ProRule" id="PRU00493"/>
    </source>
</evidence>
<feature type="domain" description="Glycine radical" evidence="6">
    <location>
        <begin position="737"/>
        <end position="857"/>
    </location>
</feature>
<organism evidence="8 9">
    <name type="scientific">Paenibacillus donghaensis</name>
    <dbReference type="NCBI Taxonomy" id="414771"/>
    <lineage>
        <taxon>Bacteria</taxon>
        <taxon>Bacillati</taxon>
        <taxon>Bacillota</taxon>
        <taxon>Bacilli</taxon>
        <taxon>Bacillales</taxon>
        <taxon>Paenibacillaceae</taxon>
        <taxon>Paenibacillus</taxon>
    </lineage>
</organism>
<dbReference type="InterPro" id="IPR051215">
    <property type="entry name" value="GRE"/>
</dbReference>
<name>A0A2Z2KBN7_9BACL</name>
<dbReference type="KEGG" id="pdh:B9T62_20500"/>
<dbReference type="SUPFAM" id="SSF51998">
    <property type="entry name" value="PFL-like glycyl radical enzymes"/>
    <property type="match status" value="1"/>
</dbReference>
<evidence type="ECO:0000256" key="3">
    <source>
        <dbReference type="ARBA" id="ARBA00034302"/>
    </source>
</evidence>
<dbReference type="Proteomes" id="UP000249890">
    <property type="component" value="Chromosome"/>
</dbReference>
<dbReference type="PROSITE" id="PS51554">
    <property type="entry name" value="PFL"/>
    <property type="match status" value="1"/>
</dbReference>
<dbReference type="GO" id="GO:0005829">
    <property type="term" value="C:cytosol"/>
    <property type="evidence" value="ECO:0007669"/>
    <property type="project" value="TreeGrafter"/>
</dbReference>
<evidence type="ECO:0000259" key="6">
    <source>
        <dbReference type="PROSITE" id="PS51149"/>
    </source>
</evidence>
<keyword evidence="1 4" id="KW-0556">Organic radical</keyword>
<dbReference type="EMBL" id="CP021780">
    <property type="protein sequence ID" value="ASA22977.1"/>
    <property type="molecule type" value="Genomic_DNA"/>
</dbReference>
<evidence type="ECO:0000256" key="2">
    <source>
        <dbReference type="ARBA" id="ARBA00023239"/>
    </source>
</evidence>
<evidence type="ECO:0000313" key="9">
    <source>
        <dbReference type="Proteomes" id="UP000249890"/>
    </source>
</evidence>
<dbReference type="GO" id="GO:0016829">
    <property type="term" value="F:lyase activity"/>
    <property type="evidence" value="ECO:0007669"/>
    <property type="project" value="UniProtKB-KW"/>
</dbReference>
<comment type="function">
    <text evidence="3">Catalyzes the conversion of pyruvate to formate and acetyl-CoA.</text>
</comment>
<dbReference type="OrthoDB" id="9803969at2"/>
<dbReference type="Gene3D" id="3.20.70.20">
    <property type="match status" value="1"/>
</dbReference>
<keyword evidence="8" id="KW-0808">Transferase</keyword>
<evidence type="ECO:0000259" key="7">
    <source>
        <dbReference type="PROSITE" id="PS51554"/>
    </source>
</evidence>
<dbReference type="PANTHER" id="PTHR43641">
    <property type="entry name" value="FORMATE ACETYLTRANSFERASE 3-RELATED"/>
    <property type="match status" value="1"/>
</dbReference>
<sequence>MTKVYDMPKSAAVTGRIGNLIDNLMSGTPEIEAERAVLITESFKQTEHLPMIIRRAKALEHILQNMTLVIRDKELVVGNLTAKPRGCQIFPEFSNRWLLSEFDTVARRTGDVFTISDDAVSKLKFSFEYWNGRTVQELATSFMSPEALTAMDADVFTVGNYYNNGVGHISVDYGKVLSKGFKGIIEEAQQAKADSDRSLPGYIKKEQFLNAVIISAEAAIQFGKRFAELAKSQAAACSDGVRQRELLQIARNCEQVPANPASSFSEAVQCFWFVHMLIQVESNGHSVSPMRFDQYMYPYYKQDIERGAIRHEEAQELLDCLWVKLNEVNKIRDEGSSKAFGGYPMFQNLVVGGQNEEGLDATNELSFACLEATAHVKLPQPSVSIRVWNRTPDDLLLKAAEVSRLGLGLPAYYNDEVIIPSLVSRSVSLADARDYGLIGCVEPQKGGKTEGWHDAAFFNLPKVMEYVIGNGTVNGKKAGITTGDFASFTSVDQIMDAYRKQMEYFVSLLAQADNSVDYAHAERAPLPFLSSMVYDCIGKGKSLQEGGAFYNFTGPQGVGIANVADAMYAIQKVIFEERKTTLSELKAALERNFGLAQPAAVAASAPVSLDTLTQEHIVELIKKFILEGNQISLAQLGAPANVKVDLGNGQSQGQGQGNDTRLREWLIAAPKFGNDIEEVDELARQVGLVYCREVQKHVNPRGGTFQPGLYPASANVPMGAATGATADGRQAGEPLADGVSPVSGRDTSGPTASANSVSKLDHHIASNGTLFNQKFHPSALSGPAGLAKLAALVRGYFDQKGMHVQFNVISRDTLLEAQRNPEKYKNLVVRVAGYSAHFTTLDKKLQDDIINRTEQTM</sequence>
<evidence type="ECO:0000256" key="1">
    <source>
        <dbReference type="ARBA" id="ARBA00022818"/>
    </source>
</evidence>
<dbReference type="AlphaFoldDB" id="A0A2Z2KBN7"/>
<protein>
    <submittedName>
        <fullName evidence="8">Formate C-acetyltransferase/glycerol dehydratase family glycyl radical enzyme</fullName>
    </submittedName>
</protein>
<dbReference type="CDD" id="cd01677">
    <property type="entry name" value="PFL2_DhaB_BssA"/>
    <property type="match status" value="1"/>
</dbReference>
<dbReference type="GO" id="GO:0016740">
    <property type="term" value="F:transferase activity"/>
    <property type="evidence" value="ECO:0007669"/>
    <property type="project" value="UniProtKB-KW"/>
</dbReference>
<gene>
    <name evidence="8" type="ORF">B9T62_20500</name>
</gene>
<keyword evidence="2" id="KW-0456">Lyase</keyword>
<feature type="modified residue" description="Glycine radical" evidence="4">
    <location>
        <position position="833"/>
    </location>
</feature>
<evidence type="ECO:0000313" key="8">
    <source>
        <dbReference type="EMBL" id="ASA22977.1"/>
    </source>
</evidence>
<dbReference type="PANTHER" id="PTHR43641:SF3">
    <property type="entry name" value="DEHYDRATASE PFLD-RELATED"/>
    <property type="match status" value="1"/>
</dbReference>
<dbReference type="RefSeq" id="WP_087916975.1">
    <property type="nucleotide sequence ID" value="NZ_CP021780.1"/>
</dbReference>
<dbReference type="InterPro" id="IPR001150">
    <property type="entry name" value="Gly_radical"/>
</dbReference>